<proteinExistence type="inferred from homology"/>
<name>A0A833W2C1_PHYIN</name>
<feature type="compositionally biased region" description="Polar residues" evidence="6">
    <location>
        <begin position="34"/>
        <end position="43"/>
    </location>
</feature>
<comment type="caution">
    <text evidence="7">The sequence shown here is derived from an EMBL/GenBank/DDBJ whole genome shotgun (WGS) entry which is preliminary data.</text>
</comment>
<dbReference type="Proteomes" id="UP000602510">
    <property type="component" value="Unassembled WGS sequence"/>
</dbReference>
<feature type="signal peptide" evidence="5">
    <location>
        <begin position="1"/>
        <end position="19"/>
    </location>
</feature>
<dbReference type="Proteomes" id="UP000704712">
    <property type="component" value="Unassembled WGS sequence"/>
</dbReference>
<comment type="subcellular location">
    <subcellularLocation>
        <location evidence="1 5">Secreted</location>
    </subcellularLocation>
</comment>
<protein>
    <recommendedName>
        <fullName evidence="5">RxLR effector protein</fullName>
    </recommendedName>
</protein>
<reference evidence="7" key="1">
    <citation type="submission" date="2020-04" db="EMBL/GenBank/DDBJ databases">
        <title>Hybrid Assembly of Korean Phytophthora infestans isolates.</title>
        <authorList>
            <person name="Prokchorchik M."/>
            <person name="Lee Y."/>
            <person name="Seo J."/>
            <person name="Cho J.-H."/>
            <person name="Park Y.-E."/>
            <person name="Jang D.-C."/>
            <person name="Im J.-S."/>
            <person name="Choi J.-G."/>
            <person name="Park H.-J."/>
            <person name="Lee G.-B."/>
            <person name="Lee Y.-G."/>
            <person name="Hong S.-Y."/>
            <person name="Cho K."/>
            <person name="Sohn K.H."/>
        </authorList>
    </citation>
    <scope>NUCLEOTIDE SEQUENCE</scope>
    <source>
        <strain evidence="7">KR_1_A1</strain>
        <strain evidence="8">KR_2_A2</strain>
    </source>
</reference>
<dbReference type="EMBL" id="WSZM01000172">
    <property type="protein sequence ID" value="KAF4039574.1"/>
    <property type="molecule type" value="Genomic_DNA"/>
</dbReference>
<keyword evidence="9" id="KW-1185">Reference proteome</keyword>
<accession>A0A833W2C1</accession>
<evidence type="ECO:0000313" key="9">
    <source>
        <dbReference type="Proteomes" id="UP000602510"/>
    </source>
</evidence>
<evidence type="ECO:0000313" key="7">
    <source>
        <dbReference type="EMBL" id="KAF4039574.1"/>
    </source>
</evidence>
<evidence type="ECO:0000256" key="5">
    <source>
        <dbReference type="RuleBase" id="RU367124"/>
    </source>
</evidence>
<organism evidence="7 9">
    <name type="scientific">Phytophthora infestans</name>
    <name type="common">Potato late blight agent</name>
    <name type="synonym">Botrytis infestans</name>
    <dbReference type="NCBI Taxonomy" id="4787"/>
    <lineage>
        <taxon>Eukaryota</taxon>
        <taxon>Sar</taxon>
        <taxon>Stramenopiles</taxon>
        <taxon>Oomycota</taxon>
        <taxon>Peronosporomycetes</taxon>
        <taxon>Peronosporales</taxon>
        <taxon>Peronosporaceae</taxon>
        <taxon>Phytophthora</taxon>
    </lineage>
</organism>
<evidence type="ECO:0000256" key="4">
    <source>
        <dbReference type="ARBA" id="ARBA00022729"/>
    </source>
</evidence>
<evidence type="ECO:0000256" key="3">
    <source>
        <dbReference type="ARBA" id="ARBA00022525"/>
    </source>
</evidence>
<gene>
    <name evidence="7" type="ORF">GN244_ATG08216</name>
    <name evidence="8" type="ORF">GN958_ATG09633</name>
</gene>
<feature type="region of interest" description="Disordered" evidence="6">
    <location>
        <begin position="34"/>
        <end position="64"/>
    </location>
</feature>
<keyword evidence="4 5" id="KW-0732">Signal</keyword>
<feature type="compositionally biased region" description="Basic and acidic residues" evidence="6">
    <location>
        <begin position="46"/>
        <end position="55"/>
    </location>
</feature>
<dbReference type="OMA" id="GTWYRHY"/>
<comment type="function">
    <text evidence="5">Effector that suppresses plant defense responses during pathogen infection.</text>
</comment>
<dbReference type="Pfam" id="PF16810">
    <property type="entry name" value="RXLR"/>
    <property type="match status" value="1"/>
</dbReference>
<feature type="chain" id="PRO_5036239812" description="RxLR effector protein" evidence="5">
    <location>
        <begin position="20"/>
        <end position="135"/>
    </location>
</feature>
<dbReference type="InterPro" id="IPR031825">
    <property type="entry name" value="RXLR"/>
</dbReference>
<evidence type="ECO:0000313" key="8">
    <source>
        <dbReference type="EMBL" id="KAF4141176.1"/>
    </source>
</evidence>
<dbReference type="EMBL" id="JAACNO010001388">
    <property type="protein sequence ID" value="KAF4141176.1"/>
    <property type="molecule type" value="Genomic_DNA"/>
</dbReference>
<evidence type="ECO:0000256" key="1">
    <source>
        <dbReference type="ARBA" id="ARBA00004613"/>
    </source>
</evidence>
<evidence type="ECO:0000256" key="6">
    <source>
        <dbReference type="SAM" id="MobiDB-lite"/>
    </source>
</evidence>
<sequence length="135" mass="14982">MRLSFIIFAISLLAGGSGAAEALHPASDVLTLRGTNQGASTGKRSLRYDNNAERAGEEDDEERAFPGAEELSRLANLAHTSKADSLGTSLKNFFKQLDKANVNPSNIHKYGFSGEEFDQLRKRFGTWYRHYKDIE</sequence>
<keyword evidence="3 5" id="KW-0964">Secreted</keyword>
<dbReference type="AlphaFoldDB" id="A0A833W2C1"/>
<comment type="similarity">
    <text evidence="2 5">Belongs to the RxLR effector family.</text>
</comment>
<evidence type="ECO:0000256" key="2">
    <source>
        <dbReference type="ARBA" id="ARBA00010400"/>
    </source>
</evidence>
<comment type="domain">
    <text evidence="5">The RxLR-dEER motif acts to carry the protein into the host cell cytoplasm through binding to cell surface phosphatidylinositol-3-phosphate.</text>
</comment>